<dbReference type="PANTHER" id="PTHR34703:SF1">
    <property type="entry name" value="ANTIPORTER SUBUNIT MNHG2-RELATED"/>
    <property type="match status" value="1"/>
</dbReference>
<dbReference type="RefSeq" id="WP_006431473.1">
    <property type="nucleotide sequence ID" value="NZ_AOID01000031.1"/>
</dbReference>
<dbReference type="NCBIfam" id="TIGR01300">
    <property type="entry name" value="CPA3_mnhG_phaG"/>
    <property type="match status" value="1"/>
</dbReference>
<feature type="region of interest" description="Disordered" evidence="1">
    <location>
        <begin position="109"/>
        <end position="134"/>
    </location>
</feature>
<evidence type="ECO:0000256" key="1">
    <source>
        <dbReference type="SAM" id="MobiDB-lite"/>
    </source>
</evidence>
<evidence type="ECO:0000256" key="2">
    <source>
        <dbReference type="SAM" id="Phobius"/>
    </source>
</evidence>
<protein>
    <submittedName>
        <fullName evidence="3">Monovalent cation/proton antiporter, MnhG/PhaG subunit</fullName>
    </submittedName>
</protein>
<organism evidence="3 4">
    <name type="scientific">Natrinema versiforme JCM 10478</name>
    <dbReference type="NCBI Taxonomy" id="1227496"/>
    <lineage>
        <taxon>Archaea</taxon>
        <taxon>Methanobacteriati</taxon>
        <taxon>Methanobacteriota</taxon>
        <taxon>Stenosarchaea group</taxon>
        <taxon>Halobacteria</taxon>
        <taxon>Halobacteriales</taxon>
        <taxon>Natrialbaceae</taxon>
        <taxon>Natrinema</taxon>
    </lineage>
</organism>
<keyword evidence="4" id="KW-1185">Reference proteome</keyword>
<proteinExistence type="predicted"/>
<dbReference type="EMBL" id="AOID01000031">
    <property type="protein sequence ID" value="ELY67174.1"/>
    <property type="molecule type" value="Genomic_DNA"/>
</dbReference>
<feature type="transmembrane region" description="Helical" evidence="2">
    <location>
        <begin position="16"/>
        <end position="38"/>
    </location>
</feature>
<evidence type="ECO:0000313" key="3">
    <source>
        <dbReference type="EMBL" id="ELY67174.1"/>
    </source>
</evidence>
<dbReference type="PANTHER" id="PTHR34703">
    <property type="entry name" value="ANTIPORTER SUBUNIT MNHG2-RELATED"/>
    <property type="match status" value="1"/>
</dbReference>
<dbReference type="InterPro" id="IPR005133">
    <property type="entry name" value="PhaG_MnhG_YufB"/>
</dbReference>
<keyword evidence="2" id="KW-1133">Transmembrane helix</keyword>
<dbReference type="AlphaFoldDB" id="L9XZB0"/>
<dbReference type="STRING" id="1227496.C489_11940"/>
<dbReference type="OrthoDB" id="19138at2157"/>
<dbReference type="Proteomes" id="UP000011632">
    <property type="component" value="Unassembled WGS sequence"/>
</dbReference>
<name>L9XZB0_9EURY</name>
<sequence length="134" mass="14129">MIEPIALQSTVGTVRFWAIVLLLGLGVFFTLVSTVGVLRLPDIYARAHTASQTDTLGAGFALAGVAVAFGWQHAAVYTVLLLFFVFITNPTAAHAIARSAAETGVEPVLTEENAAEPEASAERDVPTETDGETQ</sequence>
<feature type="transmembrane region" description="Helical" evidence="2">
    <location>
        <begin position="59"/>
        <end position="87"/>
    </location>
</feature>
<reference evidence="3 4" key="1">
    <citation type="journal article" date="2014" name="PLoS Genet.">
        <title>Phylogenetically driven sequencing of extremely halophilic archaea reveals strategies for static and dynamic osmo-response.</title>
        <authorList>
            <person name="Becker E.A."/>
            <person name="Seitzer P.M."/>
            <person name="Tritt A."/>
            <person name="Larsen D."/>
            <person name="Krusor M."/>
            <person name="Yao A.I."/>
            <person name="Wu D."/>
            <person name="Madern D."/>
            <person name="Eisen J.A."/>
            <person name="Darling A.E."/>
            <person name="Facciotti M.T."/>
        </authorList>
    </citation>
    <scope>NUCLEOTIDE SEQUENCE [LARGE SCALE GENOMIC DNA]</scope>
    <source>
        <strain evidence="3 4">JCM 10478</strain>
    </source>
</reference>
<accession>L9XZB0</accession>
<dbReference type="PATRIC" id="fig|1227496.3.peg.2415"/>
<gene>
    <name evidence="3" type="ORF">C489_11940</name>
</gene>
<dbReference type="Pfam" id="PF03334">
    <property type="entry name" value="PhaG_MnhG_YufB"/>
    <property type="match status" value="1"/>
</dbReference>
<keyword evidence="2" id="KW-0812">Transmembrane</keyword>
<keyword evidence="2" id="KW-0472">Membrane</keyword>
<evidence type="ECO:0000313" key="4">
    <source>
        <dbReference type="Proteomes" id="UP000011632"/>
    </source>
</evidence>
<dbReference type="GO" id="GO:0015385">
    <property type="term" value="F:sodium:proton antiporter activity"/>
    <property type="evidence" value="ECO:0007669"/>
    <property type="project" value="TreeGrafter"/>
</dbReference>
<comment type="caution">
    <text evidence="3">The sequence shown here is derived from an EMBL/GenBank/DDBJ whole genome shotgun (WGS) entry which is preliminary data.</text>
</comment>